<accession>A0ABM8N9W6</accession>
<protein>
    <submittedName>
        <fullName evidence="1">Uncharacterized protein</fullName>
    </submittedName>
</protein>
<proteinExistence type="predicted"/>
<reference evidence="1 2" key="1">
    <citation type="submission" date="2020-10" db="EMBL/GenBank/DDBJ databases">
        <authorList>
            <person name="Peeters C."/>
        </authorList>
    </citation>
    <scope>NUCLEOTIDE SEQUENCE [LARGE SCALE GENOMIC DNA]</scope>
    <source>
        <strain evidence="1 2">LMG 28140</strain>
    </source>
</reference>
<dbReference type="Proteomes" id="UP000598032">
    <property type="component" value="Unassembled WGS sequence"/>
</dbReference>
<keyword evidence="2" id="KW-1185">Reference proteome</keyword>
<evidence type="ECO:0000313" key="1">
    <source>
        <dbReference type="EMBL" id="CAD6510604.1"/>
    </source>
</evidence>
<dbReference type="EMBL" id="CAJHCP010000001">
    <property type="protein sequence ID" value="CAD6510604.1"/>
    <property type="molecule type" value="Genomic_DNA"/>
</dbReference>
<name>A0ABM8N9W6_9BURK</name>
<gene>
    <name evidence="1" type="ORF">LMG28140_00370</name>
</gene>
<comment type="caution">
    <text evidence="1">The sequence shown here is derived from an EMBL/GenBank/DDBJ whole genome shotgun (WGS) entry which is preliminary data.</text>
</comment>
<organism evidence="1 2">
    <name type="scientific">Paraburkholderia metrosideri</name>
    <dbReference type="NCBI Taxonomy" id="580937"/>
    <lineage>
        <taxon>Bacteria</taxon>
        <taxon>Pseudomonadati</taxon>
        <taxon>Pseudomonadota</taxon>
        <taxon>Betaproteobacteria</taxon>
        <taxon>Burkholderiales</taxon>
        <taxon>Burkholderiaceae</taxon>
        <taxon>Paraburkholderia</taxon>
    </lineage>
</organism>
<sequence>MTVAVYRQLEALSAVSWSGCGLLGLRARSLGMLAMRHT</sequence>
<evidence type="ECO:0000313" key="2">
    <source>
        <dbReference type="Proteomes" id="UP000598032"/>
    </source>
</evidence>